<keyword evidence="4" id="KW-0560">Oxidoreductase</keyword>
<feature type="region of interest" description="Disordered" evidence="7">
    <location>
        <begin position="223"/>
        <end position="252"/>
    </location>
</feature>
<dbReference type="SUPFAM" id="SSF48264">
    <property type="entry name" value="Cytochrome P450"/>
    <property type="match status" value="1"/>
</dbReference>
<proteinExistence type="inferred from homology"/>
<organism evidence="9 10">
    <name type="scientific">Podospora didyma</name>
    <dbReference type="NCBI Taxonomy" id="330526"/>
    <lineage>
        <taxon>Eukaryota</taxon>
        <taxon>Fungi</taxon>
        <taxon>Dikarya</taxon>
        <taxon>Ascomycota</taxon>
        <taxon>Pezizomycotina</taxon>
        <taxon>Sordariomycetes</taxon>
        <taxon>Sordariomycetidae</taxon>
        <taxon>Sordariales</taxon>
        <taxon>Podosporaceae</taxon>
        <taxon>Podospora</taxon>
    </lineage>
</organism>
<name>A0AAE0P4A4_9PEZI</name>
<feature type="transmembrane region" description="Helical" evidence="8">
    <location>
        <begin position="354"/>
        <end position="375"/>
    </location>
</feature>
<evidence type="ECO:0000256" key="7">
    <source>
        <dbReference type="SAM" id="MobiDB-lite"/>
    </source>
</evidence>
<dbReference type="Pfam" id="PF03663">
    <property type="entry name" value="Glyco_hydro_76"/>
    <property type="match status" value="1"/>
</dbReference>
<evidence type="ECO:0000256" key="8">
    <source>
        <dbReference type="SAM" id="Phobius"/>
    </source>
</evidence>
<keyword evidence="8" id="KW-0472">Membrane</keyword>
<dbReference type="InterPro" id="IPR047146">
    <property type="entry name" value="Cyt_P450_E_CYP52_fungi"/>
</dbReference>
<evidence type="ECO:0000313" key="10">
    <source>
        <dbReference type="Proteomes" id="UP001285441"/>
    </source>
</evidence>
<dbReference type="PANTHER" id="PTHR24287:SF17">
    <property type="entry name" value="P450, PUTATIVE (EUROFUNG)-RELATED"/>
    <property type="match status" value="1"/>
</dbReference>
<dbReference type="GO" id="GO:0016712">
    <property type="term" value="F:oxidoreductase activity, acting on paired donors, with incorporation or reduction of molecular oxygen, reduced flavin or flavoprotein as one donor, and incorporation of one atom of oxygen"/>
    <property type="evidence" value="ECO:0007669"/>
    <property type="project" value="InterPro"/>
</dbReference>
<evidence type="ECO:0000256" key="2">
    <source>
        <dbReference type="ARBA" id="ARBA00010617"/>
    </source>
</evidence>
<comment type="cofactor">
    <cofactor evidence="1">
        <name>heme</name>
        <dbReference type="ChEBI" id="CHEBI:30413"/>
    </cofactor>
</comment>
<evidence type="ECO:0000256" key="3">
    <source>
        <dbReference type="ARBA" id="ARBA00022723"/>
    </source>
</evidence>
<feature type="transmembrane region" description="Helical" evidence="8">
    <location>
        <begin position="322"/>
        <end position="342"/>
    </location>
</feature>
<feature type="transmembrane region" description="Helical" evidence="8">
    <location>
        <begin position="178"/>
        <end position="200"/>
    </location>
</feature>
<keyword evidence="8" id="KW-1133">Transmembrane helix</keyword>
<keyword evidence="5" id="KW-0408">Iron</keyword>
<evidence type="ECO:0000256" key="5">
    <source>
        <dbReference type="ARBA" id="ARBA00023004"/>
    </source>
</evidence>
<feature type="non-terminal residue" evidence="9">
    <location>
        <position position="1"/>
    </location>
</feature>
<evidence type="ECO:0000256" key="4">
    <source>
        <dbReference type="ARBA" id="ARBA00023002"/>
    </source>
</evidence>
<gene>
    <name evidence="9" type="ORF">B0H63DRAFT_530634</name>
</gene>
<evidence type="ECO:0000256" key="1">
    <source>
        <dbReference type="ARBA" id="ARBA00001971"/>
    </source>
</evidence>
<keyword evidence="3" id="KW-0479">Metal-binding</keyword>
<comment type="caution">
    <text evidence="9">The sequence shown here is derived from an EMBL/GenBank/DDBJ whole genome shotgun (WGS) entry which is preliminary data.</text>
</comment>
<dbReference type="InterPro" id="IPR005198">
    <property type="entry name" value="Glyco_hydro_76"/>
</dbReference>
<dbReference type="EMBL" id="JAULSW010000001">
    <property type="protein sequence ID" value="KAK3393049.1"/>
    <property type="molecule type" value="Genomic_DNA"/>
</dbReference>
<feature type="compositionally biased region" description="Polar residues" evidence="7">
    <location>
        <begin position="728"/>
        <end position="737"/>
    </location>
</feature>
<feature type="compositionally biased region" description="Polar residues" evidence="7">
    <location>
        <begin position="280"/>
        <end position="290"/>
    </location>
</feature>
<protein>
    <submittedName>
        <fullName evidence="9">Cytochrome P450 protein</fullName>
    </submittedName>
</protein>
<dbReference type="InterPro" id="IPR036396">
    <property type="entry name" value="Cyt_P450_sf"/>
</dbReference>
<dbReference type="PRINTS" id="PR01239">
    <property type="entry name" value="EP450IICYP52"/>
</dbReference>
<dbReference type="GO" id="GO:0020037">
    <property type="term" value="F:heme binding"/>
    <property type="evidence" value="ECO:0007669"/>
    <property type="project" value="InterPro"/>
</dbReference>
<dbReference type="GO" id="GO:0005506">
    <property type="term" value="F:iron ion binding"/>
    <property type="evidence" value="ECO:0007669"/>
    <property type="project" value="InterPro"/>
</dbReference>
<dbReference type="Proteomes" id="UP001285441">
    <property type="component" value="Unassembled WGS sequence"/>
</dbReference>
<feature type="region of interest" description="Disordered" evidence="7">
    <location>
        <begin position="273"/>
        <end position="306"/>
    </location>
</feature>
<comment type="similarity">
    <text evidence="2">Belongs to the cytochrome P450 family.</text>
</comment>
<reference evidence="9" key="1">
    <citation type="journal article" date="2023" name="Mol. Phylogenet. Evol.">
        <title>Genome-scale phylogeny and comparative genomics of the fungal order Sordariales.</title>
        <authorList>
            <person name="Hensen N."/>
            <person name="Bonometti L."/>
            <person name="Westerberg I."/>
            <person name="Brannstrom I.O."/>
            <person name="Guillou S."/>
            <person name="Cros-Aarteil S."/>
            <person name="Calhoun S."/>
            <person name="Haridas S."/>
            <person name="Kuo A."/>
            <person name="Mondo S."/>
            <person name="Pangilinan J."/>
            <person name="Riley R."/>
            <person name="LaButti K."/>
            <person name="Andreopoulos B."/>
            <person name="Lipzen A."/>
            <person name="Chen C."/>
            <person name="Yan M."/>
            <person name="Daum C."/>
            <person name="Ng V."/>
            <person name="Clum A."/>
            <person name="Steindorff A."/>
            <person name="Ohm R.A."/>
            <person name="Martin F."/>
            <person name="Silar P."/>
            <person name="Natvig D.O."/>
            <person name="Lalanne C."/>
            <person name="Gautier V."/>
            <person name="Ament-Velasquez S.L."/>
            <person name="Kruys A."/>
            <person name="Hutchinson M.I."/>
            <person name="Powell A.J."/>
            <person name="Barry K."/>
            <person name="Miller A.N."/>
            <person name="Grigoriev I.V."/>
            <person name="Debuchy R."/>
            <person name="Gladieux P."/>
            <person name="Hiltunen Thoren M."/>
            <person name="Johannesson H."/>
        </authorList>
    </citation>
    <scope>NUCLEOTIDE SEQUENCE</scope>
    <source>
        <strain evidence="9">CBS 232.78</strain>
    </source>
</reference>
<feature type="region of interest" description="Disordered" evidence="7">
    <location>
        <begin position="137"/>
        <end position="159"/>
    </location>
</feature>
<dbReference type="AlphaFoldDB" id="A0AAE0P4A4"/>
<evidence type="ECO:0000313" key="9">
    <source>
        <dbReference type="EMBL" id="KAK3393049.1"/>
    </source>
</evidence>
<reference evidence="9" key="2">
    <citation type="submission" date="2023-06" db="EMBL/GenBank/DDBJ databases">
        <authorList>
            <consortium name="Lawrence Berkeley National Laboratory"/>
            <person name="Haridas S."/>
            <person name="Hensen N."/>
            <person name="Bonometti L."/>
            <person name="Westerberg I."/>
            <person name="Brannstrom I.O."/>
            <person name="Guillou S."/>
            <person name="Cros-Aarteil S."/>
            <person name="Calhoun S."/>
            <person name="Kuo A."/>
            <person name="Mondo S."/>
            <person name="Pangilinan J."/>
            <person name="Riley R."/>
            <person name="LaButti K."/>
            <person name="Andreopoulos B."/>
            <person name="Lipzen A."/>
            <person name="Chen C."/>
            <person name="Yanf M."/>
            <person name="Daum C."/>
            <person name="Ng V."/>
            <person name="Clum A."/>
            <person name="Steindorff A."/>
            <person name="Ohm R."/>
            <person name="Martin F."/>
            <person name="Silar P."/>
            <person name="Natvig D."/>
            <person name="Lalanne C."/>
            <person name="Gautier V."/>
            <person name="Ament-velasquez S.L."/>
            <person name="Kruys A."/>
            <person name="Hutchinson M.I."/>
            <person name="Powell A.J."/>
            <person name="Barry K."/>
            <person name="Miller A.N."/>
            <person name="Grigoriev I.V."/>
            <person name="Debuchy R."/>
            <person name="Gladieux P."/>
            <person name="Thoren M.H."/>
            <person name="Johannesson H."/>
        </authorList>
    </citation>
    <scope>NUCLEOTIDE SEQUENCE</scope>
    <source>
        <strain evidence="9">CBS 232.78</strain>
    </source>
</reference>
<dbReference type="PANTHER" id="PTHR24287">
    <property type="entry name" value="P450, PUTATIVE (EUROFUNG)-RELATED"/>
    <property type="match status" value="1"/>
</dbReference>
<feature type="region of interest" description="Disordered" evidence="7">
    <location>
        <begin position="728"/>
        <end position="752"/>
    </location>
</feature>
<dbReference type="Gene3D" id="1.10.630.10">
    <property type="entry name" value="Cytochrome P450"/>
    <property type="match status" value="1"/>
</dbReference>
<dbReference type="InterPro" id="IPR001128">
    <property type="entry name" value="Cyt_P450"/>
</dbReference>
<keyword evidence="10" id="KW-1185">Reference proteome</keyword>
<dbReference type="Pfam" id="PF00067">
    <property type="entry name" value="p450"/>
    <property type="match status" value="1"/>
</dbReference>
<dbReference type="PRINTS" id="PR00385">
    <property type="entry name" value="P450"/>
</dbReference>
<keyword evidence="8" id="KW-0812">Transmembrane</keyword>
<sequence length="861" mass="95589">MYNYTTGSAQETWRERVDGLLDGIKVFFTGNKSNIMTEVACEPVNLCDLDQQSFKAYLSRWMAATTKWAPWTYDRIKPLLEASATAAVSTCIGGDNGRMCGLKWTEHGKFDNSIGVGQQMAAMEIVLANMIQHATHPVTNNTGGTSAGDPGAGGSDVGRTNPFSMLNSYPPVTTAGQIGAYVCTVIFVLGLISGCAFVLAEEASDQDVEKSASHRLFGMGRAARGSGGILGRTHRRSDSDAKGKRALMKRSNSAGSSIGYSLEKDDIKGLADSPEVSVNREASAQQQQPTHLPPEGENGKTATQNVDTNALPPSLVATMMKYCLALAILGTPLSAWMVFLAYRHIVVDVKHTTLPSWLLIAGLAVAAFKLNLYFFRRFMFERRAWLLGCGPAPVYPHKDPILGLDYFHGAIQALNSHTLLDFFSKRFEQWGNTHYTLALGKWLLLTNEGENIKAILATKVDDWPIAGPRLFSILPLAGPLSLFASNGPAWHEARAMVRPAFVRDQIADLKRFERHINNFLAAVPADGSTFDMQKLLLDMTMDLSTEYMLGYSTNMLTNPSPDAQQFVDDFEYASRESAKKSRLGPLLFYLPHRRMEAAVERIQTYIRFYIQKAVAEAESKRSYEKKVSQGDEHSYVFLEELLKANPTEEYIVAQLISIMFAARDTTAVAMSAAFYYLARDPAAVEKLLTEMDDLGVHDDDSPTWEKLRRMTYLNNVVKEAMRLFPPVSTNSRASNKETILPRGGGPDGSQPILVPQGTPVRWSIYSLHRRKDIFGADADEFRPERWEASILRAGWNYIPFQGGPRICPGQQFTLTQITYALFKFFQKFRAYSIEPRDDGPLRYRTNMTVSFADGCLVGVVP</sequence>
<keyword evidence="6" id="KW-0503">Monooxygenase</keyword>
<dbReference type="CDD" id="cd11063">
    <property type="entry name" value="CYP52"/>
    <property type="match status" value="1"/>
</dbReference>
<evidence type="ECO:0000256" key="6">
    <source>
        <dbReference type="ARBA" id="ARBA00023033"/>
    </source>
</evidence>
<accession>A0AAE0P4A4</accession>
<dbReference type="InterPro" id="IPR002974">
    <property type="entry name" value="Cyt_P450_E_CYP52_ascomycetes"/>
</dbReference>